<dbReference type="InterPro" id="IPR039425">
    <property type="entry name" value="RNA_pol_sigma-70-like"/>
</dbReference>
<dbReference type="GO" id="GO:0003677">
    <property type="term" value="F:DNA binding"/>
    <property type="evidence" value="ECO:0007669"/>
    <property type="project" value="UniProtKB-KW"/>
</dbReference>
<keyword evidence="3" id="KW-0731">Sigma factor</keyword>
<evidence type="ECO:0000256" key="2">
    <source>
        <dbReference type="ARBA" id="ARBA00023015"/>
    </source>
</evidence>
<dbReference type="Proteomes" id="UP000011885">
    <property type="component" value="Unassembled WGS sequence"/>
</dbReference>
<organism evidence="7 8">
    <name type="scientific">Rhodopirellula sallentina SM41</name>
    <dbReference type="NCBI Taxonomy" id="1263870"/>
    <lineage>
        <taxon>Bacteria</taxon>
        <taxon>Pseudomonadati</taxon>
        <taxon>Planctomycetota</taxon>
        <taxon>Planctomycetia</taxon>
        <taxon>Pirellulales</taxon>
        <taxon>Pirellulaceae</taxon>
        <taxon>Rhodopirellula</taxon>
    </lineage>
</organism>
<name>M5UBY8_9BACT</name>
<protein>
    <submittedName>
        <fullName evidence="7">RNA polymerase sigma-70 ECF-like protein</fullName>
    </submittedName>
</protein>
<dbReference type="GO" id="GO:0016987">
    <property type="term" value="F:sigma factor activity"/>
    <property type="evidence" value="ECO:0007669"/>
    <property type="project" value="UniProtKB-KW"/>
</dbReference>
<evidence type="ECO:0000256" key="5">
    <source>
        <dbReference type="ARBA" id="ARBA00023163"/>
    </source>
</evidence>
<dbReference type="SUPFAM" id="SSF88659">
    <property type="entry name" value="Sigma3 and sigma4 domains of RNA polymerase sigma factors"/>
    <property type="match status" value="1"/>
</dbReference>
<keyword evidence="5" id="KW-0804">Transcription</keyword>
<evidence type="ECO:0000256" key="4">
    <source>
        <dbReference type="ARBA" id="ARBA00023125"/>
    </source>
</evidence>
<proteinExistence type="inferred from homology"/>
<dbReference type="Gene3D" id="1.10.1740.10">
    <property type="match status" value="1"/>
</dbReference>
<comment type="similarity">
    <text evidence="1">Belongs to the sigma-70 factor family. ECF subfamily.</text>
</comment>
<accession>M5UBY8</accession>
<sequence length="209" mass="23522">MSEKEEDGITLLMAQLSDGGGSASDQLWQEYFPKLANYARRKLAPAAARSYDGEDVALSAMNSFYEGMKERKFDNLHGRDELWRLLLTITARKVSARHRKVGRLKRGAGKVRGESVFGNVDDGERAFGIGDLLGTDPTPELIAELSETTQQLLNTVDDERVREIVRLRLEGYRNSEIAEKLGCAKRTVERKIELLRETWNESAGSEFQV</sequence>
<feature type="domain" description="RNA polymerase sigma-70 ECF-like HTH" evidence="6">
    <location>
        <begin position="9"/>
        <end position="201"/>
    </location>
</feature>
<evidence type="ECO:0000256" key="3">
    <source>
        <dbReference type="ARBA" id="ARBA00023082"/>
    </source>
</evidence>
<dbReference type="Pfam" id="PF07638">
    <property type="entry name" value="Sigma70_ECF"/>
    <property type="match status" value="1"/>
</dbReference>
<dbReference type="Gene3D" id="1.10.10.10">
    <property type="entry name" value="Winged helix-like DNA-binding domain superfamily/Winged helix DNA-binding domain"/>
    <property type="match status" value="1"/>
</dbReference>
<evidence type="ECO:0000313" key="8">
    <source>
        <dbReference type="Proteomes" id="UP000011885"/>
    </source>
</evidence>
<keyword evidence="2" id="KW-0805">Transcription regulation</keyword>
<comment type="caution">
    <text evidence="7">The sequence shown here is derived from an EMBL/GenBank/DDBJ whole genome shotgun (WGS) entry which is preliminary data.</text>
</comment>
<dbReference type="PATRIC" id="fig|1263870.3.peg.5313"/>
<dbReference type="InterPro" id="IPR036388">
    <property type="entry name" value="WH-like_DNA-bd_sf"/>
</dbReference>
<dbReference type="InterPro" id="IPR053812">
    <property type="entry name" value="HTH_Sigma70_ECF-like"/>
</dbReference>
<evidence type="ECO:0000256" key="1">
    <source>
        <dbReference type="ARBA" id="ARBA00010641"/>
    </source>
</evidence>
<dbReference type="PANTHER" id="PTHR43133">
    <property type="entry name" value="RNA POLYMERASE ECF-TYPE SIGMA FACTO"/>
    <property type="match status" value="1"/>
</dbReference>
<dbReference type="SUPFAM" id="SSF88946">
    <property type="entry name" value="Sigma2 domain of RNA polymerase sigma factors"/>
    <property type="match status" value="1"/>
</dbReference>
<dbReference type="EMBL" id="ANOH01000346">
    <property type="protein sequence ID" value="EMI53518.1"/>
    <property type="molecule type" value="Genomic_DNA"/>
</dbReference>
<gene>
    <name evidence="7" type="ORF">RSSM_05025</name>
</gene>
<keyword evidence="4" id="KW-0238">DNA-binding</keyword>
<evidence type="ECO:0000259" key="6">
    <source>
        <dbReference type="Pfam" id="PF07638"/>
    </source>
</evidence>
<dbReference type="PANTHER" id="PTHR43133:SF8">
    <property type="entry name" value="RNA POLYMERASE SIGMA FACTOR HI_1459-RELATED"/>
    <property type="match status" value="1"/>
</dbReference>
<dbReference type="InterPro" id="IPR013324">
    <property type="entry name" value="RNA_pol_sigma_r3/r4-like"/>
</dbReference>
<dbReference type="OrthoDB" id="291381at2"/>
<dbReference type="AlphaFoldDB" id="M5UBY8"/>
<keyword evidence="8" id="KW-1185">Reference proteome</keyword>
<dbReference type="GO" id="GO:0006352">
    <property type="term" value="P:DNA-templated transcription initiation"/>
    <property type="evidence" value="ECO:0007669"/>
    <property type="project" value="InterPro"/>
</dbReference>
<dbReference type="InterPro" id="IPR013325">
    <property type="entry name" value="RNA_pol_sigma_r2"/>
</dbReference>
<reference evidence="7 8" key="1">
    <citation type="journal article" date="2013" name="Mar. Genomics">
        <title>Expression of sulfatases in Rhodopirellula baltica and the diversity of sulfatases in the genus Rhodopirellula.</title>
        <authorList>
            <person name="Wegner C.E."/>
            <person name="Richter-Heitmann T."/>
            <person name="Klindworth A."/>
            <person name="Klockow C."/>
            <person name="Richter M."/>
            <person name="Achstetter T."/>
            <person name="Glockner F.O."/>
            <person name="Harder J."/>
        </authorList>
    </citation>
    <scope>NUCLEOTIDE SEQUENCE [LARGE SCALE GENOMIC DNA]</scope>
    <source>
        <strain evidence="7 8">SM41</strain>
    </source>
</reference>
<dbReference type="RefSeq" id="WP_008684669.1">
    <property type="nucleotide sequence ID" value="NZ_ANOH01000346.1"/>
</dbReference>
<evidence type="ECO:0000313" key="7">
    <source>
        <dbReference type="EMBL" id="EMI53518.1"/>
    </source>
</evidence>